<reference evidence="1" key="1">
    <citation type="submission" date="2023-10" db="EMBL/GenBank/DDBJ databases">
        <authorList>
            <person name="Chen Y."/>
            <person name="Shah S."/>
            <person name="Dougan E. K."/>
            <person name="Thang M."/>
            <person name="Chan C."/>
        </authorList>
    </citation>
    <scope>NUCLEOTIDE SEQUENCE [LARGE SCALE GENOMIC DNA]</scope>
</reference>
<keyword evidence="2" id="KW-1185">Reference proteome</keyword>
<evidence type="ECO:0000313" key="1">
    <source>
        <dbReference type="EMBL" id="CAK0848876.1"/>
    </source>
</evidence>
<accession>A0ABN9TRV1</accession>
<dbReference type="Proteomes" id="UP001189429">
    <property type="component" value="Unassembled WGS sequence"/>
</dbReference>
<dbReference type="EMBL" id="CAUYUJ010015017">
    <property type="protein sequence ID" value="CAK0848876.1"/>
    <property type="molecule type" value="Genomic_DNA"/>
</dbReference>
<proteinExistence type="predicted"/>
<gene>
    <name evidence="1" type="ORF">PCOR1329_LOCUS41715</name>
</gene>
<sequence length="257" mass="27923">MQLGPEGNTNCWDGDFTFDRCCRSDEPVPRLPDSPDAYPACIVTGIVLRHLGEHGVFVDVTSHGSTGCFQNNCSHSDKFVAADPGVCARRCAEDGALRCFLRRSDGGRQWAKGWSAGTKACAPAPLPDAHAALAVRARASRPATGARARAVRTCSRRCARGCWRSGTSSARLAGAWTRSRCSTSTRLPPIHPIWWITGDYRPSDADFPRVVFNNRLIFNSLRDWLDSQAKAELGEQDLSLPVPLRTGGLCGGSCYEL</sequence>
<organism evidence="1 2">
    <name type="scientific">Prorocentrum cordatum</name>
    <dbReference type="NCBI Taxonomy" id="2364126"/>
    <lineage>
        <taxon>Eukaryota</taxon>
        <taxon>Sar</taxon>
        <taxon>Alveolata</taxon>
        <taxon>Dinophyceae</taxon>
        <taxon>Prorocentrales</taxon>
        <taxon>Prorocentraceae</taxon>
        <taxon>Prorocentrum</taxon>
    </lineage>
</organism>
<evidence type="ECO:0000313" key="2">
    <source>
        <dbReference type="Proteomes" id="UP001189429"/>
    </source>
</evidence>
<protein>
    <submittedName>
        <fullName evidence="1">Uncharacterized protein</fullName>
    </submittedName>
</protein>
<comment type="caution">
    <text evidence="1">The sequence shown here is derived from an EMBL/GenBank/DDBJ whole genome shotgun (WGS) entry which is preliminary data.</text>
</comment>
<name>A0ABN9TRV1_9DINO</name>